<proteinExistence type="predicted"/>
<keyword evidence="2" id="KW-1185">Reference proteome</keyword>
<dbReference type="Proteomes" id="UP000199423">
    <property type="component" value="Unassembled WGS sequence"/>
</dbReference>
<sequence length="318" mass="35273">MLARERLVAPLVSLSWPQAPSISSGIRRTLEVAAAVATMGCLVMAATLPSDRDNASSRASNGVPVSTALHPGRETDFGAYLGAPYHYPSDFHLVKKGGTDLTIKNVEWYTLPFENPLYYGVRLQRWFTGRFGSMLDFTHSKVYAPLDKEANFEGTVDGKPVPPTAKPRDYFKKLEWTHGHNMLTLNGMIRLPSLGIVSPYLGAGAGLSFPHSEIFPKTDPSRTYEYQYTGPAGQALFGLEFRLPTGSVFVEYKFTSSDYWGPLTGRDGSWYPIDMWNQFSRWWSGEEPPYGWAGARLTSHQVIGGFLTRFVPKTAGAK</sequence>
<reference evidence="2" key="1">
    <citation type="submission" date="2016-10" db="EMBL/GenBank/DDBJ databases">
        <authorList>
            <person name="Varghese N."/>
            <person name="Submissions S."/>
        </authorList>
    </citation>
    <scope>NUCLEOTIDE SEQUENCE [LARGE SCALE GENOMIC DNA]</scope>
    <source>
        <strain evidence="2">DSM 1565</strain>
    </source>
</reference>
<dbReference type="AlphaFoldDB" id="A0A1I7MTJ4"/>
<evidence type="ECO:0000313" key="2">
    <source>
        <dbReference type="Proteomes" id="UP000199423"/>
    </source>
</evidence>
<dbReference type="InterPro" id="IPR011250">
    <property type="entry name" value="OMP/PagP_B-barrel"/>
</dbReference>
<accession>A0A1I7MTJ4</accession>
<dbReference type="STRING" id="51670.SAMN04488557_0057"/>
<name>A0A1I7MTJ4_9HYPH</name>
<dbReference type="RefSeq" id="WP_092862588.1">
    <property type="nucleotide sequence ID" value="NZ_FPCH01000001.1"/>
</dbReference>
<gene>
    <name evidence="1" type="ORF">SAMN04488557_0057</name>
</gene>
<dbReference type="OrthoDB" id="9810784at2"/>
<dbReference type="EMBL" id="FPCH01000001">
    <property type="protein sequence ID" value="SFV25719.1"/>
    <property type="molecule type" value="Genomic_DNA"/>
</dbReference>
<protein>
    <submittedName>
        <fullName evidence="1">Uncharacterized protein</fullName>
    </submittedName>
</protein>
<evidence type="ECO:0000313" key="1">
    <source>
        <dbReference type="EMBL" id="SFV25719.1"/>
    </source>
</evidence>
<organism evidence="1 2">
    <name type="scientific">Hyphomicrobium facile</name>
    <dbReference type="NCBI Taxonomy" id="51670"/>
    <lineage>
        <taxon>Bacteria</taxon>
        <taxon>Pseudomonadati</taxon>
        <taxon>Pseudomonadota</taxon>
        <taxon>Alphaproteobacteria</taxon>
        <taxon>Hyphomicrobiales</taxon>
        <taxon>Hyphomicrobiaceae</taxon>
        <taxon>Hyphomicrobium</taxon>
    </lineage>
</organism>
<dbReference type="SUPFAM" id="SSF56925">
    <property type="entry name" value="OMPA-like"/>
    <property type="match status" value="1"/>
</dbReference>